<dbReference type="GO" id="GO:0016020">
    <property type="term" value="C:membrane"/>
    <property type="evidence" value="ECO:0007669"/>
    <property type="project" value="UniProtKB-SubCell"/>
</dbReference>
<proteinExistence type="predicted"/>
<evidence type="ECO:0000256" key="3">
    <source>
        <dbReference type="ARBA" id="ARBA00022618"/>
    </source>
</evidence>
<feature type="compositionally biased region" description="Basic and acidic residues" evidence="8">
    <location>
        <begin position="19"/>
        <end position="28"/>
    </location>
</feature>
<evidence type="ECO:0000256" key="4">
    <source>
        <dbReference type="ARBA" id="ARBA00022692"/>
    </source>
</evidence>
<reference evidence="12" key="2">
    <citation type="submission" date="2016-04" db="EMBL/GenBank/DDBJ databases">
        <title>First Complete Genome Sequence of a Subdivision 6 Acidobacterium.</title>
        <authorList>
            <person name="Huang S."/>
            <person name="Vieira S."/>
            <person name="Bunk B."/>
            <person name="Riedel T."/>
            <person name="Sproeer C."/>
            <person name="Overmann J."/>
        </authorList>
    </citation>
    <scope>NUCLEOTIDE SEQUENCE [LARGE SCALE GENOMIC DNA]</scope>
    <source>
        <strain evidence="12">DSM 100886 HEG_-6_39</strain>
    </source>
</reference>
<evidence type="ECO:0000259" key="10">
    <source>
        <dbReference type="PROSITE" id="PS51779"/>
    </source>
</evidence>
<evidence type="ECO:0000313" key="12">
    <source>
        <dbReference type="Proteomes" id="UP000076079"/>
    </source>
</evidence>
<dbReference type="KEGG" id="abac:LuPra_05905"/>
<feature type="region of interest" description="Disordered" evidence="8">
    <location>
        <begin position="1"/>
        <end position="28"/>
    </location>
</feature>
<keyword evidence="3 11" id="KW-0132">Cell division</keyword>
<keyword evidence="5 9" id="KW-1133">Transmembrane helix</keyword>
<evidence type="ECO:0000256" key="1">
    <source>
        <dbReference type="ARBA" id="ARBA00004370"/>
    </source>
</evidence>
<dbReference type="OrthoDB" id="9783091at2"/>
<dbReference type="RefSeq" id="WP_110174065.1">
    <property type="nucleotide sequence ID" value="NZ_CP015136.1"/>
</dbReference>
<evidence type="ECO:0000256" key="7">
    <source>
        <dbReference type="ARBA" id="ARBA00023306"/>
    </source>
</evidence>
<accession>A0A143PXQ7</accession>
<dbReference type="Gene3D" id="3.40.50.11690">
    <property type="entry name" value="Cell division protein FtsQ/DivIB"/>
    <property type="match status" value="1"/>
</dbReference>
<evidence type="ECO:0000256" key="2">
    <source>
        <dbReference type="ARBA" id="ARBA00022475"/>
    </source>
</evidence>
<evidence type="ECO:0000256" key="8">
    <source>
        <dbReference type="SAM" id="MobiDB-lite"/>
    </source>
</evidence>
<keyword evidence="6 9" id="KW-0472">Membrane</keyword>
<evidence type="ECO:0000256" key="6">
    <source>
        <dbReference type="ARBA" id="ARBA00023136"/>
    </source>
</evidence>
<evidence type="ECO:0000256" key="9">
    <source>
        <dbReference type="SAM" id="Phobius"/>
    </source>
</evidence>
<dbReference type="EMBL" id="CP015136">
    <property type="protein sequence ID" value="AMY12624.1"/>
    <property type="molecule type" value="Genomic_DNA"/>
</dbReference>
<feature type="transmembrane region" description="Helical" evidence="9">
    <location>
        <begin position="41"/>
        <end position="61"/>
    </location>
</feature>
<protein>
    <submittedName>
        <fullName evidence="11">Cell division protein FtsQ</fullName>
    </submittedName>
</protein>
<evidence type="ECO:0000256" key="5">
    <source>
        <dbReference type="ARBA" id="ARBA00022989"/>
    </source>
</evidence>
<reference evidence="11 12" key="1">
    <citation type="journal article" date="2016" name="Genome Announc.">
        <title>First Complete Genome Sequence of a Subdivision 6 Acidobacterium Strain.</title>
        <authorList>
            <person name="Huang S."/>
            <person name="Vieira S."/>
            <person name="Bunk B."/>
            <person name="Riedel T."/>
            <person name="Sproer C."/>
            <person name="Overmann J."/>
        </authorList>
    </citation>
    <scope>NUCLEOTIDE SEQUENCE [LARGE SCALE GENOMIC DNA]</scope>
    <source>
        <strain evidence="12">DSM 100886 HEG_-6_39</strain>
    </source>
</reference>
<dbReference type="Pfam" id="PF08478">
    <property type="entry name" value="POTRA_1"/>
    <property type="match status" value="1"/>
</dbReference>
<organism evidence="11 12">
    <name type="scientific">Luteitalea pratensis</name>
    <dbReference type="NCBI Taxonomy" id="1855912"/>
    <lineage>
        <taxon>Bacteria</taxon>
        <taxon>Pseudomonadati</taxon>
        <taxon>Acidobacteriota</taxon>
        <taxon>Vicinamibacteria</taxon>
        <taxon>Vicinamibacterales</taxon>
        <taxon>Vicinamibacteraceae</taxon>
        <taxon>Luteitalea</taxon>
    </lineage>
</organism>
<dbReference type="PANTHER" id="PTHR35851:SF1">
    <property type="entry name" value="CELL DIVISION PROTEIN FTSQ"/>
    <property type="match status" value="1"/>
</dbReference>
<keyword evidence="2" id="KW-1003">Cell membrane</keyword>
<dbReference type="AlphaFoldDB" id="A0A143PXQ7"/>
<dbReference type="STRING" id="1855912.LuPra_05905"/>
<dbReference type="GO" id="GO:0090529">
    <property type="term" value="P:cell septum assembly"/>
    <property type="evidence" value="ECO:0007669"/>
    <property type="project" value="InterPro"/>
</dbReference>
<name>A0A143PXQ7_LUTPR</name>
<keyword evidence="12" id="KW-1185">Reference proteome</keyword>
<dbReference type="InterPro" id="IPR013685">
    <property type="entry name" value="POTRA_FtsQ_type"/>
</dbReference>
<gene>
    <name evidence="11" type="ORF">LuPra_05905</name>
</gene>
<dbReference type="Gene3D" id="3.10.20.310">
    <property type="entry name" value="membrane protein fhac"/>
    <property type="match status" value="1"/>
</dbReference>
<dbReference type="PROSITE" id="PS51779">
    <property type="entry name" value="POTRA"/>
    <property type="match status" value="1"/>
</dbReference>
<evidence type="ECO:0000313" key="11">
    <source>
        <dbReference type="EMBL" id="AMY12624.1"/>
    </source>
</evidence>
<dbReference type="PANTHER" id="PTHR35851">
    <property type="entry name" value="CELL DIVISION PROTEIN FTSQ"/>
    <property type="match status" value="1"/>
</dbReference>
<dbReference type="InterPro" id="IPR026579">
    <property type="entry name" value="FtsQ"/>
</dbReference>
<dbReference type="Proteomes" id="UP000076079">
    <property type="component" value="Chromosome"/>
</dbReference>
<keyword evidence="7" id="KW-0131">Cell cycle</keyword>
<comment type="subcellular location">
    <subcellularLocation>
        <location evidence="1">Membrane</location>
    </subcellularLocation>
</comment>
<dbReference type="InterPro" id="IPR034746">
    <property type="entry name" value="POTRA"/>
</dbReference>
<feature type="domain" description="POTRA" evidence="10">
    <location>
        <begin position="71"/>
        <end position="139"/>
    </location>
</feature>
<sequence length="311" mass="34674">MPPRPQGRNTRRVPPATTRDPRLLRARDGGHRAARSWRARLWTALRVGTFATVLIGSGWYVQAVMTSGQAFAVVRLRAIGNSRLSEGEIEGLLDGLKGRNIVTTPLEPWRQRLLASPWVREASLRRALPGTIEVRITERVPMAVARSGDSLLLIDEQGAIVDEFGPRYRSLDLPIVEGLMERDGKEAVADETRIALVAEALVSLRDANLLAKVSQIDVRNARNVGVMLMNDAVLLYVGRERFGERVQGYLDMKGRLARMVDQVESVDLRFENRVYVRPRKPGATFASMPRIPVEDSVEEALAEPEDVDGQH</sequence>
<keyword evidence="4 9" id="KW-0812">Transmembrane</keyword>
<dbReference type="InterPro" id="IPR045335">
    <property type="entry name" value="FtsQ_C_sf"/>
</dbReference>